<proteinExistence type="predicted"/>
<evidence type="ECO:0000256" key="1">
    <source>
        <dbReference type="SAM" id="Phobius"/>
    </source>
</evidence>
<feature type="transmembrane region" description="Helical" evidence="1">
    <location>
        <begin position="12"/>
        <end position="33"/>
    </location>
</feature>
<dbReference type="OrthoDB" id="981402at2"/>
<keyword evidence="3" id="KW-1185">Reference proteome</keyword>
<dbReference type="STRING" id="305507.SAMN04489724_3994"/>
<dbReference type="RefSeq" id="WP_091696648.1">
    <property type="nucleotide sequence ID" value="NZ_FPBF01000006.1"/>
</dbReference>
<protein>
    <recommendedName>
        <fullName evidence="4">Dolichyl-phosphate-mannose-protein mannosyltransferase</fullName>
    </recommendedName>
</protein>
<organism evidence="2 3">
    <name type="scientific">Algoriphagus locisalis</name>
    <dbReference type="NCBI Taxonomy" id="305507"/>
    <lineage>
        <taxon>Bacteria</taxon>
        <taxon>Pseudomonadati</taxon>
        <taxon>Bacteroidota</taxon>
        <taxon>Cytophagia</taxon>
        <taxon>Cytophagales</taxon>
        <taxon>Cyclobacteriaceae</taxon>
        <taxon>Algoriphagus</taxon>
    </lineage>
</organism>
<reference evidence="3" key="1">
    <citation type="submission" date="2016-10" db="EMBL/GenBank/DDBJ databases">
        <authorList>
            <person name="Varghese N."/>
            <person name="Submissions S."/>
        </authorList>
    </citation>
    <scope>NUCLEOTIDE SEQUENCE [LARGE SCALE GENOMIC DNA]</scope>
    <source>
        <strain evidence="3">DSM 23445</strain>
    </source>
</reference>
<name>A0A1I7DF56_9BACT</name>
<keyword evidence="1" id="KW-0812">Transmembrane</keyword>
<feature type="transmembrane region" description="Helical" evidence="1">
    <location>
        <begin position="136"/>
        <end position="156"/>
    </location>
</feature>
<dbReference type="AlphaFoldDB" id="A0A1I7DF56"/>
<feature type="transmembrane region" description="Helical" evidence="1">
    <location>
        <begin position="332"/>
        <end position="352"/>
    </location>
</feature>
<feature type="transmembrane region" description="Helical" evidence="1">
    <location>
        <begin position="285"/>
        <end position="301"/>
    </location>
</feature>
<feature type="transmembrane region" description="Helical" evidence="1">
    <location>
        <begin position="203"/>
        <end position="224"/>
    </location>
</feature>
<feature type="transmembrane region" description="Helical" evidence="1">
    <location>
        <begin position="82"/>
        <end position="100"/>
    </location>
</feature>
<feature type="transmembrane region" description="Helical" evidence="1">
    <location>
        <begin position="168"/>
        <end position="191"/>
    </location>
</feature>
<feature type="transmembrane region" description="Helical" evidence="1">
    <location>
        <begin position="307"/>
        <end position="325"/>
    </location>
</feature>
<feature type="transmembrane region" description="Helical" evidence="1">
    <location>
        <begin position="112"/>
        <end position="129"/>
    </location>
</feature>
<accession>A0A1I7DF56</accession>
<feature type="transmembrane region" description="Helical" evidence="1">
    <location>
        <begin position="249"/>
        <end position="273"/>
    </location>
</feature>
<dbReference type="EMBL" id="FPBF01000006">
    <property type="protein sequence ID" value="SFU10352.1"/>
    <property type="molecule type" value="Genomic_DNA"/>
</dbReference>
<evidence type="ECO:0000313" key="3">
    <source>
        <dbReference type="Proteomes" id="UP000199673"/>
    </source>
</evidence>
<gene>
    <name evidence="2" type="ORF">SAMN04489724_3994</name>
</gene>
<keyword evidence="1" id="KW-0472">Membrane</keyword>
<evidence type="ECO:0000313" key="2">
    <source>
        <dbReference type="EMBL" id="SFU10352.1"/>
    </source>
</evidence>
<sequence length="460" mass="52859">MFSFFKLNDPFRLIGIGIYILLLTIVYLTLDAFPITNPQLMWMLLGERLEQGYFLYQDIIDDNGPLSAGFFTFMDMLFGRSLIAYEVVGRILISFQILYWNSMLIKFKAFDINTYLPAIIMAALFHFSFDLLSLSPALLGSTFLILALGQLFSQTVLQKDTSESTLLIGIYAGLATGFQPNYILFLPYMIFTGIAISSFSFRQLMLSLVGYFLPLLLITVFYFWNDGLEEAIQIWPLTFLSEKYEYQSLINWLILGVFPLFLAVAGYFMAAVLRGSTINQQKQRQLILIWLLFSAAEFFIIKKQAAYQLVILIPGLTYLITQFFLNIKKEIIAKAAFYLLVLGLPVAGFWFWQQRITDSEYFVSENEVKYTGDILVMGDDLNPYLGAKIGGPFLNYRLSKLYLDQDRDLREKARLFQMLQKQLPSTVLDPNGDFEKLLKQFPALEDQYSQTSVGVYTLKK</sequence>
<keyword evidence="1" id="KW-1133">Transmembrane helix</keyword>
<dbReference type="Proteomes" id="UP000199673">
    <property type="component" value="Unassembled WGS sequence"/>
</dbReference>
<evidence type="ECO:0008006" key="4">
    <source>
        <dbReference type="Google" id="ProtNLM"/>
    </source>
</evidence>